<dbReference type="RefSeq" id="WP_193326646.1">
    <property type="nucleotide sequence ID" value="NZ_CP053291.1"/>
</dbReference>
<dbReference type="EMBL" id="CP063213">
    <property type="protein sequence ID" value="QOR45664.1"/>
    <property type="molecule type" value="Genomic_DNA"/>
</dbReference>
<accession>A0A8A5U3M5</accession>
<gene>
    <name evidence="2" type="primary">yidD</name>
    <name evidence="2" type="ORF">INS88_10545</name>
</gene>
<reference evidence="2 3" key="1">
    <citation type="submission" date="2020-10" db="EMBL/GenBank/DDBJ databases">
        <title>Trueperella pecoris sp. nov. isolated from bovine and porcine specimens.</title>
        <authorList>
            <person name="Schoenecker L."/>
            <person name="Schnydrig P."/>
            <person name="Brodard I."/>
            <person name="Thomann A."/>
            <person name="Hemphill A."/>
            <person name="Rodriguez-Campos S."/>
            <person name="Perreten V."/>
            <person name="Jores J."/>
            <person name="Kittl S."/>
        </authorList>
    </citation>
    <scope>NUCLEOTIDE SEQUENCE [LARGE SCALE GENOMIC DNA]</scope>
    <source>
        <strain evidence="2 3">15A0121</strain>
    </source>
</reference>
<keyword evidence="1" id="KW-1003">Cell membrane</keyword>
<comment type="similarity">
    <text evidence="1">Belongs to the UPF0161 family.</text>
</comment>
<accession>A0A7M1QVZ1</accession>
<comment type="function">
    <text evidence="1">Could be involved in insertion of integral membrane proteins into the membrane.</text>
</comment>
<dbReference type="SMART" id="SM01234">
    <property type="entry name" value="Haemolytic"/>
    <property type="match status" value="1"/>
</dbReference>
<proteinExistence type="inferred from homology"/>
<dbReference type="GO" id="GO:0005886">
    <property type="term" value="C:plasma membrane"/>
    <property type="evidence" value="ECO:0007669"/>
    <property type="project" value="UniProtKB-SubCell"/>
</dbReference>
<dbReference type="Proteomes" id="UP000595053">
    <property type="component" value="Chromosome"/>
</dbReference>
<keyword evidence="1" id="KW-0472">Membrane</keyword>
<keyword evidence="3" id="KW-1185">Reference proteome</keyword>
<dbReference type="AlphaFoldDB" id="A0A7M1QVZ1"/>
<dbReference type="PANTHER" id="PTHR33383:SF1">
    <property type="entry name" value="MEMBRANE PROTEIN INSERTION EFFICIENCY FACTOR-RELATED"/>
    <property type="match status" value="1"/>
</dbReference>
<evidence type="ECO:0000313" key="2">
    <source>
        <dbReference type="EMBL" id="QOR45664.1"/>
    </source>
</evidence>
<dbReference type="NCBIfam" id="TIGR00278">
    <property type="entry name" value="membrane protein insertion efficiency factor YidD"/>
    <property type="match status" value="1"/>
</dbReference>
<dbReference type="Pfam" id="PF01809">
    <property type="entry name" value="YidD"/>
    <property type="match status" value="1"/>
</dbReference>
<dbReference type="HAMAP" id="MF_00386">
    <property type="entry name" value="UPF0161_YidD"/>
    <property type="match status" value="1"/>
</dbReference>
<evidence type="ECO:0000313" key="3">
    <source>
        <dbReference type="Proteomes" id="UP000595053"/>
    </source>
</evidence>
<name>A0A7M1QVZ1_9ACTO</name>
<dbReference type="InterPro" id="IPR002696">
    <property type="entry name" value="Membr_insert_effic_factor_YidD"/>
</dbReference>
<dbReference type="PANTHER" id="PTHR33383">
    <property type="entry name" value="MEMBRANE PROTEIN INSERTION EFFICIENCY FACTOR-RELATED"/>
    <property type="match status" value="1"/>
</dbReference>
<sequence>MTNPVVRAMSKAIKWYQRNISAGTERRCRYQPTCSAYALESIEVHGAIKGTLLSIWRLLRCNQWSKGGVDWVPKKGKWPTKPLGYKELIALREQEERDHQAHSHGDDRDA</sequence>
<evidence type="ECO:0000256" key="1">
    <source>
        <dbReference type="HAMAP-Rule" id="MF_00386"/>
    </source>
</evidence>
<protein>
    <recommendedName>
        <fullName evidence="1">Putative membrane protein insertion efficiency factor</fullName>
    </recommendedName>
</protein>
<organism evidence="2 3">
    <name type="scientific">Trueperella pecoris</name>
    <dbReference type="NCBI Taxonomy" id="2733571"/>
    <lineage>
        <taxon>Bacteria</taxon>
        <taxon>Bacillati</taxon>
        <taxon>Actinomycetota</taxon>
        <taxon>Actinomycetes</taxon>
        <taxon>Actinomycetales</taxon>
        <taxon>Actinomycetaceae</taxon>
        <taxon>Trueperella</taxon>
    </lineage>
</organism>
<comment type="subcellular location">
    <subcellularLocation>
        <location evidence="1">Cell membrane</location>
        <topology evidence="1">Peripheral membrane protein</topology>
        <orientation evidence="1">Cytoplasmic side</orientation>
    </subcellularLocation>
</comment>